<sequence>MQVVRGWFSPSCAPCALACQLSRSRCMPTELKQHSGNGSTDKSSCSTGSRCNIMHSPAFPSSSSRPLSALFVFRSILNQELIRSLHGYQASEEEEEWVEREFLFSPSSCIEMRDPIPGPIMVASTAGDGGNGFRYRFKEEQSVGLWRCILAFDSTVAFSASSSPIPPLLCLSRNPRLKNIPTLLCDLQEAFQLRCEMETKNTISLASKGIQTAELAISMKKKKRAATEHVANIALTDLVKYFDLPITEASKYLRVGLTVLKRKCREFGIPRWPHRKIKSLDNLIQNLQEEVHRQEKENKSAAMKAVIKRQRMLEGEKECIEKNPFMELQIETKRFRQDVFKRRHRAKALVSKQDFSTSPMKACT</sequence>
<accession>A0A804K6C6</accession>
<evidence type="ECO:0000256" key="1">
    <source>
        <dbReference type="ARBA" id="ARBA00004049"/>
    </source>
</evidence>
<evidence type="ECO:0000256" key="6">
    <source>
        <dbReference type="ARBA" id="ARBA00023242"/>
    </source>
</evidence>
<keyword evidence="3 7" id="KW-0175">Coiled coil</keyword>
<dbReference type="FunCoup" id="A0A804K6C6">
    <property type="interactions" value="10"/>
</dbReference>
<dbReference type="Gramene" id="Ma08_t13900.1">
    <property type="protein sequence ID" value="Ma08_p13900.1"/>
    <property type="gene ID" value="Ma08_g13900"/>
</dbReference>
<keyword evidence="4" id="KW-0238">DNA-binding</keyword>
<evidence type="ECO:0000256" key="7">
    <source>
        <dbReference type="SAM" id="Coils"/>
    </source>
</evidence>
<evidence type="ECO:0000256" key="4">
    <source>
        <dbReference type="ARBA" id="ARBA00023125"/>
    </source>
</evidence>
<keyword evidence="5" id="KW-0804">Transcription</keyword>
<dbReference type="InParanoid" id="A0A804K6C6"/>
<organism evidence="9 10">
    <name type="scientific">Musa acuminata subsp. malaccensis</name>
    <name type="common">Wild banana</name>
    <name type="synonym">Musa malaccensis</name>
    <dbReference type="NCBI Taxonomy" id="214687"/>
    <lineage>
        <taxon>Eukaryota</taxon>
        <taxon>Viridiplantae</taxon>
        <taxon>Streptophyta</taxon>
        <taxon>Embryophyta</taxon>
        <taxon>Tracheophyta</taxon>
        <taxon>Spermatophyta</taxon>
        <taxon>Magnoliopsida</taxon>
        <taxon>Liliopsida</taxon>
        <taxon>Zingiberales</taxon>
        <taxon>Musaceae</taxon>
        <taxon>Musa</taxon>
    </lineage>
</organism>
<evidence type="ECO:0000256" key="3">
    <source>
        <dbReference type="ARBA" id="ARBA00023054"/>
    </source>
</evidence>
<dbReference type="OMA" id="RILMAGW"/>
<dbReference type="Pfam" id="PF02042">
    <property type="entry name" value="RWP-RK"/>
    <property type="match status" value="1"/>
</dbReference>
<proteinExistence type="predicted"/>
<dbReference type="InterPro" id="IPR003035">
    <property type="entry name" value="RWP-RK_dom"/>
</dbReference>
<name>A0A804K6C6_MUSAM</name>
<dbReference type="Proteomes" id="UP000012960">
    <property type="component" value="Unplaced"/>
</dbReference>
<dbReference type="AlphaFoldDB" id="A0A804K6C6"/>
<keyword evidence="6" id="KW-0539">Nucleus</keyword>
<dbReference type="PROSITE" id="PS51519">
    <property type="entry name" value="RWP_RK"/>
    <property type="match status" value="1"/>
</dbReference>
<keyword evidence="2" id="KW-0805">Transcription regulation</keyword>
<keyword evidence="10" id="KW-1185">Reference proteome</keyword>
<evidence type="ECO:0000259" key="8">
    <source>
        <dbReference type="PROSITE" id="PS51519"/>
    </source>
</evidence>
<dbReference type="PANTHER" id="PTHR46373:SF12">
    <property type="entry name" value="PROTEIN RKD5"/>
    <property type="match status" value="1"/>
</dbReference>
<evidence type="ECO:0000313" key="10">
    <source>
        <dbReference type="Proteomes" id="UP000012960"/>
    </source>
</evidence>
<evidence type="ECO:0000313" key="9">
    <source>
        <dbReference type="EnsemblPlants" id="Ma08_p13900.1"/>
    </source>
</evidence>
<comment type="function">
    <text evidence="1">Putative transcription factor.</text>
</comment>
<evidence type="ECO:0000256" key="5">
    <source>
        <dbReference type="ARBA" id="ARBA00023163"/>
    </source>
</evidence>
<feature type="coiled-coil region" evidence="7">
    <location>
        <begin position="277"/>
        <end position="304"/>
    </location>
</feature>
<dbReference type="GO" id="GO:0003700">
    <property type="term" value="F:DNA-binding transcription factor activity"/>
    <property type="evidence" value="ECO:0007669"/>
    <property type="project" value="InterPro"/>
</dbReference>
<protein>
    <recommendedName>
        <fullName evidence="8">RWP-RK domain-containing protein</fullName>
    </recommendedName>
</protein>
<evidence type="ECO:0000256" key="2">
    <source>
        <dbReference type="ARBA" id="ARBA00023015"/>
    </source>
</evidence>
<dbReference type="EnsemblPlants" id="Ma08_t13900.1">
    <property type="protein sequence ID" value="Ma08_p13900.1"/>
    <property type="gene ID" value="Ma08_g13900"/>
</dbReference>
<dbReference type="InterPro" id="IPR044607">
    <property type="entry name" value="RKD-like"/>
</dbReference>
<dbReference type="GO" id="GO:0003677">
    <property type="term" value="F:DNA binding"/>
    <property type="evidence" value="ECO:0007669"/>
    <property type="project" value="UniProtKB-KW"/>
</dbReference>
<reference evidence="9" key="1">
    <citation type="submission" date="2021-05" db="UniProtKB">
        <authorList>
            <consortium name="EnsemblPlants"/>
        </authorList>
    </citation>
    <scope>IDENTIFICATION</scope>
    <source>
        <strain evidence="9">subsp. malaccensis</strain>
    </source>
</reference>
<dbReference type="PANTHER" id="PTHR46373">
    <property type="entry name" value="PROTEIN RKD4"/>
    <property type="match status" value="1"/>
</dbReference>
<feature type="domain" description="RWP-RK" evidence="8">
    <location>
        <begin position="215"/>
        <end position="300"/>
    </location>
</feature>